<evidence type="ECO:0000259" key="4">
    <source>
        <dbReference type="Pfam" id="PF00251"/>
    </source>
</evidence>
<dbReference type="InterPro" id="IPR013148">
    <property type="entry name" value="Glyco_hydro_32_N"/>
</dbReference>
<evidence type="ECO:0000256" key="1">
    <source>
        <dbReference type="ARBA" id="ARBA00009902"/>
    </source>
</evidence>
<comment type="caution">
    <text evidence="5">The sequence shown here is derived from an EMBL/GenBank/DDBJ whole genome shotgun (WGS) entry which is preliminary data.</text>
</comment>
<name>A0ABN2MKT5_9MICO</name>
<dbReference type="PANTHER" id="PTHR43101:SF1">
    <property type="entry name" value="BETA-FRUCTOSIDASE"/>
    <property type="match status" value="1"/>
</dbReference>
<keyword evidence="6" id="KW-1185">Reference proteome</keyword>
<protein>
    <recommendedName>
        <fullName evidence="4">Glycosyl hydrolase family 32 N-terminal domain-containing protein</fullName>
    </recommendedName>
</protein>
<sequence>MPYTLPDVWTWDMWFADDGTNHHVFYLKASRALGDPNRRHFHVTIGHAVSDDLRTWREVRDALIVSDEPAFDDCTTWTGSIVRDADGAWRLFYTGTSKAEGGLVQRVGTATSTDLSTWRKQPGAVTEADPRWYEKYGTGQWFDEAWRDPWVSPAPDGPGWRMLVTARANTGDADDRGVIGVATSDDLVTWSVQPPASTPGAGFGQLEVPQVAWIDGRGVLIFSCLANEMSASRRSPGGGGVWAVPLTDGEALFPIERAVRLTDETLYAGRLVQDRDGGWVLFAFHHVDAGGNFVGSLSDPMPVSWAPDGRLRVSDGRFDHLLDHEEVIQPTGG</sequence>
<gene>
    <name evidence="5" type="ORF">GCM10009750_13390</name>
</gene>
<dbReference type="Pfam" id="PF00251">
    <property type="entry name" value="Glyco_hydro_32N"/>
    <property type="match status" value="1"/>
</dbReference>
<proteinExistence type="inferred from homology"/>
<dbReference type="InterPro" id="IPR023296">
    <property type="entry name" value="Glyco_hydro_beta-prop_sf"/>
</dbReference>
<dbReference type="SUPFAM" id="SSF75005">
    <property type="entry name" value="Arabinanase/levansucrase/invertase"/>
    <property type="match status" value="1"/>
</dbReference>
<dbReference type="CDD" id="cd18609">
    <property type="entry name" value="GH32-like"/>
    <property type="match status" value="1"/>
</dbReference>
<feature type="domain" description="Glycosyl hydrolase family 32 N-terminal" evidence="4">
    <location>
        <begin position="22"/>
        <end position="226"/>
    </location>
</feature>
<reference evidence="5 6" key="1">
    <citation type="journal article" date="2019" name="Int. J. Syst. Evol. Microbiol.">
        <title>The Global Catalogue of Microorganisms (GCM) 10K type strain sequencing project: providing services to taxonomists for standard genome sequencing and annotation.</title>
        <authorList>
            <consortium name="The Broad Institute Genomics Platform"/>
            <consortium name="The Broad Institute Genome Sequencing Center for Infectious Disease"/>
            <person name="Wu L."/>
            <person name="Ma J."/>
        </authorList>
    </citation>
    <scope>NUCLEOTIDE SEQUENCE [LARGE SCALE GENOMIC DNA]</scope>
    <source>
        <strain evidence="5 6">JCM 14323</strain>
    </source>
</reference>
<dbReference type="Gene3D" id="2.115.10.20">
    <property type="entry name" value="Glycosyl hydrolase domain, family 43"/>
    <property type="match status" value="1"/>
</dbReference>
<accession>A0ABN2MKT5</accession>
<evidence type="ECO:0000313" key="5">
    <source>
        <dbReference type="EMBL" id="GAA1830808.1"/>
    </source>
</evidence>
<evidence type="ECO:0000313" key="6">
    <source>
        <dbReference type="Proteomes" id="UP001501746"/>
    </source>
</evidence>
<evidence type="ECO:0000256" key="2">
    <source>
        <dbReference type="ARBA" id="ARBA00022801"/>
    </source>
</evidence>
<organism evidence="5 6">
    <name type="scientific">Agromyces salentinus</name>
    <dbReference type="NCBI Taxonomy" id="269421"/>
    <lineage>
        <taxon>Bacteria</taxon>
        <taxon>Bacillati</taxon>
        <taxon>Actinomycetota</taxon>
        <taxon>Actinomycetes</taxon>
        <taxon>Micrococcales</taxon>
        <taxon>Microbacteriaceae</taxon>
        <taxon>Agromyces</taxon>
    </lineage>
</organism>
<comment type="similarity">
    <text evidence="1">Belongs to the glycosyl hydrolase 32 family.</text>
</comment>
<keyword evidence="3" id="KW-0326">Glycosidase</keyword>
<dbReference type="RefSeq" id="WP_157427592.1">
    <property type="nucleotide sequence ID" value="NZ_BAAANK010000003.1"/>
</dbReference>
<dbReference type="Proteomes" id="UP001501746">
    <property type="component" value="Unassembled WGS sequence"/>
</dbReference>
<evidence type="ECO:0000256" key="3">
    <source>
        <dbReference type="ARBA" id="ARBA00023295"/>
    </source>
</evidence>
<dbReference type="InterPro" id="IPR051214">
    <property type="entry name" value="GH32_Enzymes"/>
</dbReference>
<dbReference type="PANTHER" id="PTHR43101">
    <property type="entry name" value="BETA-FRUCTOSIDASE"/>
    <property type="match status" value="1"/>
</dbReference>
<dbReference type="EMBL" id="BAAANK010000003">
    <property type="protein sequence ID" value="GAA1830808.1"/>
    <property type="molecule type" value="Genomic_DNA"/>
</dbReference>
<keyword evidence="2" id="KW-0378">Hydrolase</keyword>